<dbReference type="InterPro" id="IPR036396">
    <property type="entry name" value="Cyt_P450_sf"/>
</dbReference>
<evidence type="ECO:0000256" key="4">
    <source>
        <dbReference type="ARBA" id="ARBA00022723"/>
    </source>
</evidence>
<dbReference type="STRING" id="3818.A0A444Z1R1"/>
<comment type="cofactor">
    <cofactor evidence="1">
        <name>heme</name>
        <dbReference type="ChEBI" id="CHEBI:30413"/>
    </cofactor>
</comment>
<accession>A0A444Z1R1</accession>
<keyword evidence="7" id="KW-0503">Monooxygenase</keyword>
<proteinExistence type="inferred from homology"/>
<sequence>MRRFSFNIICKFSFEIDTEVQYNEQCRRLWKLKRLLKIGSEKKLKEAIEVVDNVVMEMIGQRRGEMATMMTDLNKSNLLSKFMGSIEDKLTIVSDMPVKILTWLDVKLLLVVTLSLIQNYISV</sequence>
<protein>
    <submittedName>
        <fullName evidence="8">Uncharacterized protein</fullName>
    </submittedName>
</protein>
<dbReference type="GO" id="GO:0005506">
    <property type="term" value="F:iron ion binding"/>
    <property type="evidence" value="ECO:0007669"/>
    <property type="project" value="InterPro"/>
</dbReference>
<keyword evidence="9" id="KW-1185">Reference proteome</keyword>
<keyword evidence="4" id="KW-0479">Metal-binding</keyword>
<dbReference type="GO" id="GO:0016705">
    <property type="term" value="F:oxidoreductase activity, acting on paired donors, with incorporation or reduction of molecular oxygen"/>
    <property type="evidence" value="ECO:0007669"/>
    <property type="project" value="InterPro"/>
</dbReference>
<evidence type="ECO:0000256" key="6">
    <source>
        <dbReference type="ARBA" id="ARBA00023004"/>
    </source>
</evidence>
<keyword evidence="5" id="KW-0560">Oxidoreductase</keyword>
<dbReference type="EMBL" id="SDMP01000015">
    <property type="protein sequence ID" value="RYR08127.1"/>
    <property type="molecule type" value="Genomic_DNA"/>
</dbReference>
<dbReference type="AlphaFoldDB" id="A0A444Z1R1"/>
<dbReference type="GO" id="GO:0004497">
    <property type="term" value="F:monooxygenase activity"/>
    <property type="evidence" value="ECO:0007669"/>
    <property type="project" value="UniProtKB-KW"/>
</dbReference>
<keyword evidence="6" id="KW-0408">Iron</keyword>
<evidence type="ECO:0000256" key="7">
    <source>
        <dbReference type="ARBA" id="ARBA00023033"/>
    </source>
</evidence>
<comment type="caution">
    <text evidence="8">The sequence shown here is derived from an EMBL/GenBank/DDBJ whole genome shotgun (WGS) entry which is preliminary data.</text>
</comment>
<organism evidence="8 9">
    <name type="scientific">Arachis hypogaea</name>
    <name type="common">Peanut</name>
    <dbReference type="NCBI Taxonomy" id="3818"/>
    <lineage>
        <taxon>Eukaryota</taxon>
        <taxon>Viridiplantae</taxon>
        <taxon>Streptophyta</taxon>
        <taxon>Embryophyta</taxon>
        <taxon>Tracheophyta</taxon>
        <taxon>Spermatophyta</taxon>
        <taxon>Magnoliopsida</taxon>
        <taxon>eudicotyledons</taxon>
        <taxon>Gunneridae</taxon>
        <taxon>Pentapetalae</taxon>
        <taxon>rosids</taxon>
        <taxon>fabids</taxon>
        <taxon>Fabales</taxon>
        <taxon>Fabaceae</taxon>
        <taxon>Papilionoideae</taxon>
        <taxon>50 kb inversion clade</taxon>
        <taxon>dalbergioids sensu lato</taxon>
        <taxon>Dalbergieae</taxon>
        <taxon>Pterocarpus clade</taxon>
        <taxon>Arachis</taxon>
    </lineage>
</organism>
<dbReference type="SUPFAM" id="SSF48264">
    <property type="entry name" value="Cytochrome P450"/>
    <property type="match status" value="1"/>
</dbReference>
<dbReference type="GO" id="GO:0020037">
    <property type="term" value="F:heme binding"/>
    <property type="evidence" value="ECO:0007669"/>
    <property type="project" value="InterPro"/>
</dbReference>
<dbReference type="Proteomes" id="UP000289738">
    <property type="component" value="Chromosome B05"/>
</dbReference>
<evidence type="ECO:0000313" key="9">
    <source>
        <dbReference type="Proteomes" id="UP000289738"/>
    </source>
</evidence>
<gene>
    <name evidence="8" type="ORF">Ahy_B05g075679</name>
</gene>
<evidence type="ECO:0000313" key="8">
    <source>
        <dbReference type="EMBL" id="RYR08127.1"/>
    </source>
</evidence>
<comment type="similarity">
    <text evidence="2">Belongs to the cytochrome P450 family.</text>
</comment>
<keyword evidence="3" id="KW-0349">Heme</keyword>
<name>A0A444Z1R1_ARAHY</name>
<evidence type="ECO:0000256" key="2">
    <source>
        <dbReference type="ARBA" id="ARBA00010617"/>
    </source>
</evidence>
<evidence type="ECO:0000256" key="5">
    <source>
        <dbReference type="ARBA" id="ARBA00023002"/>
    </source>
</evidence>
<dbReference type="PANTHER" id="PTHR24296">
    <property type="entry name" value="CYTOCHROME P450"/>
    <property type="match status" value="1"/>
</dbReference>
<evidence type="ECO:0000256" key="3">
    <source>
        <dbReference type="ARBA" id="ARBA00022617"/>
    </source>
</evidence>
<reference evidence="8 9" key="1">
    <citation type="submission" date="2019-01" db="EMBL/GenBank/DDBJ databases">
        <title>Sequencing of cultivated peanut Arachis hypogaea provides insights into genome evolution and oil improvement.</title>
        <authorList>
            <person name="Chen X."/>
        </authorList>
    </citation>
    <scope>NUCLEOTIDE SEQUENCE [LARGE SCALE GENOMIC DNA]</scope>
    <source>
        <strain evidence="9">cv. Fuhuasheng</strain>
        <tissue evidence="8">Leaves</tissue>
    </source>
</reference>
<evidence type="ECO:0000256" key="1">
    <source>
        <dbReference type="ARBA" id="ARBA00001971"/>
    </source>
</evidence>